<name>A0A6G1X4E6_9BACI</name>
<dbReference type="Pfam" id="PF09932">
    <property type="entry name" value="DUF2164"/>
    <property type="match status" value="1"/>
</dbReference>
<organism evidence="1 2">
    <name type="scientific">Salinibacillus xinjiangensis</name>
    <dbReference type="NCBI Taxonomy" id="1229268"/>
    <lineage>
        <taxon>Bacteria</taxon>
        <taxon>Bacillati</taxon>
        <taxon>Bacillota</taxon>
        <taxon>Bacilli</taxon>
        <taxon>Bacillales</taxon>
        <taxon>Bacillaceae</taxon>
        <taxon>Salinibacillus</taxon>
    </lineage>
</organism>
<dbReference type="EMBL" id="WJNH01000003">
    <property type="protein sequence ID" value="MRG85834.1"/>
    <property type="molecule type" value="Genomic_DNA"/>
</dbReference>
<accession>A0A6G1X4E6</accession>
<dbReference type="Proteomes" id="UP000480185">
    <property type="component" value="Unassembled WGS sequence"/>
</dbReference>
<keyword evidence="2" id="KW-1185">Reference proteome</keyword>
<comment type="caution">
    <text evidence="1">The sequence shown here is derived from an EMBL/GenBank/DDBJ whole genome shotgun (WGS) entry which is preliminary data.</text>
</comment>
<sequence>MFHIKITSEQKQLMISRIQQFFLEERGEEIGELAAENAYQFFVKELGPFLYNQGIQDARIMAEQKLMGLDEDIRSLEKTLNTK</sequence>
<dbReference type="AlphaFoldDB" id="A0A6G1X4E6"/>
<protein>
    <submittedName>
        <fullName evidence="1">DUF2164 family protein</fullName>
    </submittedName>
</protein>
<dbReference type="RefSeq" id="WP_323741871.1">
    <property type="nucleotide sequence ID" value="NZ_WJNH01000003.1"/>
</dbReference>
<gene>
    <name evidence="1" type="ORF">GH754_05725</name>
</gene>
<reference evidence="1 2" key="1">
    <citation type="submission" date="2019-11" db="EMBL/GenBank/DDBJ databases">
        <authorList>
            <person name="Li J."/>
        </authorList>
    </citation>
    <scope>NUCLEOTIDE SEQUENCE [LARGE SCALE GENOMIC DNA]</scope>
    <source>
        <strain evidence="1 2">J4</strain>
    </source>
</reference>
<proteinExistence type="predicted"/>
<evidence type="ECO:0000313" key="1">
    <source>
        <dbReference type="EMBL" id="MRG85834.1"/>
    </source>
</evidence>
<evidence type="ECO:0000313" key="2">
    <source>
        <dbReference type="Proteomes" id="UP000480185"/>
    </source>
</evidence>
<dbReference type="InterPro" id="IPR018680">
    <property type="entry name" value="DUF2164"/>
</dbReference>